<keyword evidence="1" id="KW-0812">Transmembrane</keyword>
<feature type="transmembrane region" description="Helical" evidence="1">
    <location>
        <begin position="230"/>
        <end position="249"/>
    </location>
</feature>
<proteinExistence type="predicted"/>
<dbReference type="EMBL" id="BMMW01000003">
    <property type="protein sequence ID" value="GGK56105.1"/>
    <property type="molecule type" value="Genomic_DNA"/>
</dbReference>
<dbReference type="Proteomes" id="UP000612956">
    <property type="component" value="Unassembled WGS sequence"/>
</dbReference>
<reference evidence="2" key="2">
    <citation type="submission" date="2020-09" db="EMBL/GenBank/DDBJ databases">
        <authorList>
            <person name="Sun Q."/>
            <person name="Zhou Y."/>
        </authorList>
    </citation>
    <scope>NUCLEOTIDE SEQUENCE</scope>
    <source>
        <strain evidence="2">CGMCC 4.7278</strain>
    </source>
</reference>
<feature type="transmembrane region" description="Helical" evidence="1">
    <location>
        <begin position="346"/>
        <end position="365"/>
    </location>
</feature>
<feature type="transmembrane region" description="Helical" evidence="1">
    <location>
        <begin position="32"/>
        <end position="54"/>
    </location>
</feature>
<organism evidence="2 3">
    <name type="scientific">Nocardia camponoti</name>
    <dbReference type="NCBI Taxonomy" id="1616106"/>
    <lineage>
        <taxon>Bacteria</taxon>
        <taxon>Bacillati</taxon>
        <taxon>Actinomycetota</taxon>
        <taxon>Actinomycetes</taxon>
        <taxon>Mycobacteriales</taxon>
        <taxon>Nocardiaceae</taxon>
        <taxon>Nocardia</taxon>
    </lineage>
</organism>
<dbReference type="Pfam" id="PF03594">
    <property type="entry name" value="BenE"/>
    <property type="match status" value="1"/>
</dbReference>
<feature type="transmembrane region" description="Helical" evidence="1">
    <location>
        <begin position="312"/>
        <end position="339"/>
    </location>
</feature>
<feature type="transmembrane region" description="Helical" evidence="1">
    <location>
        <begin position="164"/>
        <end position="183"/>
    </location>
</feature>
<feature type="transmembrane region" description="Helical" evidence="1">
    <location>
        <begin position="135"/>
        <end position="158"/>
    </location>
</feature>
<accession>A0A917QL51</accession>
<feature type="transmembrane region" description="Helical" evidence="1">
    <location>
        <begin position="66"/>
        <end position="88"/>
    </location>
</feature>
<dbReference type="AlphaFoldDB" id="A0A917QL51"/>
<keyword evidence="3" id="KW-1185">Reference proteome</keyword>
<evidence type="ECO:0000313" key="2">
    <source>
        <dbReference type="EMBL" id="GGK56105.1"/>
    </source>
</evidence>
<evidence type="ECO:0000313" key="3">
    <source>
        <dbReference type="Proteomes" id="UP000612956"/>
    </source>
</evidence>
<comment type="caution">
    <text evidence="2">The sequence shown here is derived from an EMBL/GenBank/DDBJ whole genome shotgun (WGS) entry which is preliminary data.</text>
</comment>
<keyword evidence="1" id="KW-0472">Membrane</keyword>
<dbReference type="PANTHER" id="PTHR30199:SF0">
    <property type="entry name" value="INNER MEMBRANE PROTEIN YDCO"/>
    <property type="match status" value="1"/>
</dbReference>
<reference evidence="2" key="1">
    <citation type="journal article" date="2014" name="Int. J. Syst. Evol. Microbiol.">
        <title>Complete genome sequence of Corynebacterium casei LMG S-19264T (=DSM 44701T), isolated from a smear-ripened cheese.</title>
        <authorList>
            <consortium name="US DOE Joint Genome Institute (JGI-PGF)"/>
            <person name="Walter F."/>
            <person name="Albersmeier A."/>
            <person name="Kalinowski J."/>
            <person name="Ruckert C."/>
        </authorList>
    </citation>
    <scope>NUCLEOTIDE SEQUENCE</scope>
    <source>
        <strain evidence="2">CGMCC 4.7278</strain>
    </source>
</reference>
<dbReference type="InterPro" id="IPR004711">
    <property type="entry name" value="Benzoate_Transporter"/>
</dbReference>
<sequence>MTDVHATDQPAGPRSDAAAGGTAAAAGVGQPIGAGLITALVGFTSSFAVVLTGLRAVGATPAQAASGLLALCFTQGVGMLILSLRYRIPLTLAWSTPGAALLAGTGAVVGGWPGAIGAFIVTGVLIVATGLWQRLGALVASIPVPLAQAMLAGVLVPICLAPVKALATAPAIVVPTILTWVVLQRFAPKWAVLVAFVVAAVGTGIDIAVAHRPLDLAAMVPTLELTVPHWSWQAVIGLAVPLYVVTMASQNIPGVAVMRSFDYEVPWRPSLLLTGIGTVVGAPAGGHAINLAAISAALSAGTSASPDRNRRWIAATTAGASYLFLGLASAAVVTFIAAAPQGTVETVAGLALLATLAASLAGSLADPTHRIASLATFLVAASATPFLGVGAAFWALLTGIVLRRVLPATT</sequence>
<feature type="transmembrane region" description="Helical" evidence="1">
    <location>
        <begin position="270"/>
        <end position="300"/>
    </location>
</feature>
<dbReference type="RefSeq" id="WP_188829658.1">
    <property type="nucleotide sequence ID" value="NZ_BMMW01000003.1"/>
</dbReference>
<dbReference type="NCBIfam" id="TIGR00843">
    <property type="entry name" value="benE"/>
    <property type="match status" value="1"/>
</dbReference>
<keyword evidence="1" id="KW-1133">Transmembrane helix</keyword>
<evidence type="ECO:0000256" key="1">
    <source>
        <dbReference type="SAM" id="Phobius"/>
    </source>
</evidence>
<feature type="transmembrane region" description="Helical" evidence="1">
    <location>
        <begin position="100"/>
        <end position="128"/>
    </location>
</feature>
<dbReference type="PANTHER" id="PTHR30199">
    <property type="entry name" value="MFS FAMILY TRANSPORTER, PREDICTED SUBSTRATE BENZOATE"/>
    <property type="match status" value="1"/>
</dbReference>
<gene>
    <name evidence="2" type="ORF">GCM10011591_30120</name>
</gene>
<protein>
    <submittedName>
        <fullName evidence="2">Benzoate transporter</fullName>
    </submittedName>
</protein>
<feature type="transmembrane region" description="Helical" evidence="1">
    <location>
        <begin position="190"/>
        <end position="210"/>
    </location>
</feature>
<dbReference type="GO" id="GO:0005886">
    <property type="term" value="C:plasma membrane"/>
    <property type="evidence" value="ECO:0007669"/>
    <property type="project" value="TreeGrafter"/>
</dbReference>
<feature type="transmembrane region" description="Helical" evidence="1">
    <location>
        <begin position="371"/>
        <end position="397"/>
    </location>
</feature>
<name>A0A917QL51_9NOCA</name>
<dbReference type="GO" id="GO:0042925">
    <property type="term" value="F:benzoate transmembrane transporter activity"/>
    <property type="evidence" value="ECO:0007669"/>
    <property type="project" value="InterPro"/>
</dbReference>